<evidence type="ECO:0000256" key="1">
    <source>
        <dbReference type="ARBA" id="ARBA00044777"/>
    </source>
</evidence>
<dbReference type="InterPro" id="IPR003768">
    <property type="entry name" value="ScpA"/>
</dbReference>
<dbReference type="STRING" id="717773.Thicy_0743"/>
<dbReference type="KEGG" id="tcy:Thicy_0743"/>
<dbReference type="EMBL" id="CP002776">
    <property type="protein sequence ID" value="AEG31515.1"/>
    <property type="molecule type" value="Genomic_DNA"/>
</dbReference>
<dbReference type="AlphaFoldDB" id="F6DCC9"/>
<sequence length="281" mass="31962">MSDGENIPVQLELPLAWVKGEPVTRLPKNLYIPHKALTVLLSAFEGPLDLLSYLIKVNRFDIADIPVVEITRQYQAYLGMMQEMDMELAADYLYMAAWLTEIKSRLLLPRPPQAEDEPEDDPREALMQQLLDYQAYQHSAEWLAEQVVQAQADYPVSLAANWDELQEDEDHGAKTEQPVPAIALADLWRGLQAVLQRQALVKPHQVGEETILISHKMAYIETYLAEQAHCRIPILDLVLAQEGKPGLVVTFIALLELWRQRRVQLFQDDGTQWLSVEGVTA</sequence>
<accession>F6DCC9</accession>
<dbReference type="HOGENOM" id="CLU_038686_0_1_6"/>
<dbReference type="RefSeq" id="WP_013835294.1">
    <property type="nucleotide sequence ID" value="NC_015581.1"/>
</dbReference>
<keyword evidence="3" id="KW-1185">Reference proteome</keyword>
<dbReference type="PANTHER" id="PTHR33969:SF2">
    <property type="entry name" value="SEGREGATION AND CONDENSATION PROTEIN A"/>
    <property type="match status" value="1"/>
</dbReference>
<dbReference type="Gene3D" id="6.10.250.2410">
    <property type="match status" value="1"/>
</dbReference>
<dbReference type="eggNOG" id="COG1354">
    <property type="taxonomic scope" value="Bacteria"/>
</dbReference>
<protein>
    <recommendedName>
        <fullName evidence="1">Segregation and condensation protein A</fullName>
    </recommendedName>
</protein>
<dbReference type="Pfam" id="PF02616">
    <property type="entry name" value="SMC_ScpA"/>
    <property type="match status" value="1"/>
</dbReference>
<organism evidence="2 3">
    <name type="scientific">Thiomicrospira cyclica (strain DSM 14477 / JCM 11371 / ALM1)</name>
    <name type="common">Thioalkalimicrobium cyclicum</name>
    <dbReference type="NCBI Taxonomy" id="717773"/>
    <lineage>
        <taxon>Bacteria</taxon>
        <taxon>Pseudomonadati</taxon>
        <taxon>Pseudomonadota</taxon>
        <taxon>Gammaproteobacteria</taxon>
        <taxon>Thiotrichales</taxon>
        <taxon>Piscirickettsiaceae</taxon>
        <taxon>Thiomicrospira</taxon>
    </lineage>
</organism>
<name>F6DCC9_THICA</name>
<proteinExistence type="predicted"/>
<evidence type="ECO:0000313" key="2">
    <source>
        <dbReference type="EMBL" id="AEG31515.1"/>
    </source>
</evidence>
<dbReference type="Proteomes" id="UP000009232">
    <property type="component" value="Chromosome"/>
</dbReference>
<evidence type="ECO:0000313" key="3">
    <source>
        <dbReference type="Proteomes" id="UP000009232"/>
    </source>
</evidence>
<reference evidence="2 3" key="1">
    <citation type="submission" date="2011-05" db="EMBL/GenBank/DDBJ databases">
        <title>Complete sequence of Thioalkalimicrobium cyclicum ALM1.</title>
        <authorList>
            <consortium name="US DOE Joint Genome Institute"/>
            <person name="Lucas S."/>
            <person name="Han J."/>
            <person name="Lapidus A."/>
            <person name="Cheng J.-F."/>
            <person name="Goodwin L."/>
            <person name="Pitluck S."/>
            <person name="Peters L."/>
            <person name="Mikhailova N."/>
            <person name="Davenport K."/>
            <person name="Han C."/>
            <person name="Tapia R."/>
            <person name="Land M."/>
            <person name="Hauser L."/>
            <person name="Kyrpides N."/>
            <person name="Ivanova N."/>
            <person name="Pagani I."/>
            <person name="Kappler U."/>
            <person name="Woyke T."/>
        </authorList>
    </citation>
    <scope>NUCLEOTIDE SEQUENCE [LARGE SCALE GENOMIC DNA]</scope>
    <source>
        <strain evidence="3">DSM 14477 / JCM 11371 / ALM1</strain>
    </source>
</reference>
<dbReference type="PANTHER" id="PTHR33969">
    <property type="entry name" value="SEGREGATION AND CONDENSATION PROTEIN A"/>
    <property type="match status" value="1"/>
</dbReference>
<gene>
    <name evidence="2" type="ordered locus">Thicy_0743</name>
</gene>